<dbReference type="OrthoDB" id="269872at2759"/>
<dbReference type="PANTHER" id="PTHR18895">
    <property type="entry name" value="HEMK METHYLTRANSFERASE"/>
    <property type="match status" value="1"/>
</dbReference>
<dbReference type="InterPro" id="IPR025714">
    <property type="entry name" value="Methyltranfer_dom"/>
</dbReference>
<dbReference type="PANTHER" id="PTHR18895:SF74">
    <property type="entry name" value="MTRF1L RELEASE FACTOR GLUTAMINE METHYLTRANSFERASE"/>
    <property type="match status" value="1"/>
</dbReference>
<dbReference type="Gene3D" id="3.40.50.150">
    <property type="entry name" value="Vaccinia Virus protein VP39"/>
    <property type="match status" value="1"/>
</dbReference>
<dbReference type="InterPro" id="IPR050320">
    <property type="entry name" value="N5-glutamine_MTase"/>
</dbReference>
<dbReference type="CDD" id="cd02440">
    <property type="entry name" value="AdoMet_MTases"/>
    <property type="match status" value="1"/>
</dbReference>
<name>A0A077WTS3_9FUNG</name>
<dbReference type="AlphaFoldDB" id="A0A077WTS3"/>
<evidence type="ECO:0000259" key="1">
    <source>
        <dbReference type="Pfam" id="PF13847"/>
    </source>
</evidence>
<dbReference type="GO" id="GO:0008168">
    <property type="term" value="F:methyltransferase activity"/>
    <property type="evidence" value="ECO:0007669"/>
    <property type="project" value="InterPro"/>
</dbReference>
<dbReference type="GO" id="GO:0032259">
    <property type="term" value="P:methylation"/>
    <property type="evidence" value="ECO:0007669"/>
    <property type="project" value="InterPro"/>
</dbReference>
<proteinExistence type="predicted"/>
<dbReference type="GO" id="GO:0003676">
    <property type="term" value="F:nucleic acid binding"/>
    <property type="evidence" value="ECO:0007669"/>
    <property type="project" value="InterPro"/>
</dbReference>
<dbReference type="InterPro" id="IPR002052">
    <property type="entry name" value="DNA_methylase_N6_adenine_CS"/>
</dbReference>
<dbReference type="InterPro" id="IPR029063">
    <property type="entry name" value="SAM-dependent_MTases_sf"/>
</dbReference>
<evidence type="ECO:0000313" key="2">
    <source>
        <dbReference type="EMBL" id="CDS10971.1"/>
    </source>
</evidence>
<protein>
    <recommendedName>
        <fullName evidence="1">Methyltransferase domain-containing protein</fullName>
    </recommendedName>
</protein>
<dbReference type="PROSITE" id="PS00092">
    <property type="entry name" value="N6_MTASE"/>
    <property type="match status" value="1"/>
</dbReference>
<feature type="domain" description="Methyltransferase" evidence="1">
    <location>
        <begin position="72"/>
        <end position="166"/>
    </location>
</feature>
<dbReference type="SUPFAM" id="SSF53335">
    <property type="entry name" value="S-adenosyl-L-methionine-dependent methyltransferases"/>
    <property type="match status" value="1"/>
</dbReference>
<sequence>MTMTTTLSNPINEPTLDNIVERPLAYIKGEAEFCGLTFKVSEKCLIPRERSKVLVHAAEEILLEEIKKDTTKSQRVLDIGTGSGNLLLALMHRLQSTCGSNSVKGLGIDISQDAIDVARENQAWLHVVNAEFLACDMALLNSNHVGMFDLVLANPPYTINSQPDTHLHEPAVAMFTGDEGFECYGIINTVAPKIMHPHAKLVIELGRGMMDRIKAIMAQFKVVATYQDQEGYDRWLVLEQL</sequence>
<accession>A0A077WTS3</accession>
<reference evidence="2" key="1">
    <citation type="journal article" date="2014" name="Genome Announc.">
        <title>De novo whole-genome sequence and genome annotation of Lichtheimia ramosa.</title>
        <authorList>
            <person name="Linde J."/>
            <person name="Schwartze V."/>
            <person name="Binder U."/>
            <person name="Lass-Florl C."/>
            <person name="Voigt K."/>
            <person name="Horn F."/>
        </authorList>
    </citation>
    <scope>NUCLEOTIDE SEQUENCE</scope>
    <source>
        <strain evidence="2">JMRC FSU:6197</strain>
    </source>
</reference>
<dbReference type="EMBL" id="LK023346">
    <property type="protein sequence ID" value="CDS10971.1"/>
    <property type="molecule type" value="Genomic_DNA"/>
</dbReference>
<organism evidence="2">
    <name type="scientific">Lichtheimia ramosa</name>
    <dbReference type="NCBI Taxonomy" id="688394"/>
    <lineage>
        <taxon>Eukaryota</taxon>
        <taxon>Fungi</taxon>
        <taxon>Fungi incertae sedis</taxon>
        <taxon>Mucoromycota</taxon>
        <taxon>Mucoromycotina</taxon>
        <taxon>Mucoromycetes</taxon>
        <taxon>Mucorales</taxon>
        <taxon>Lichtheimiaceae</taxon>
        <taxon>Lichtheimia</taxon>
    </lineage>
</organism>
<dbReference type="Pfam" id="PF13847">
    <property type="entry name" value="Methyltransf_31"/>
    <property type="match status" value="1"/>
</dbReference>
<gene>
    <name evidence="2" type="ORF">LRAMOSA03235</name>
</gene>